<name>A0A316FXL9_9GAMM</name>
<comment type="similarity">
    <text evidence="1">Belongs to the UPF0502 family.</text>
</comment>
<evidence type="ECO:0000313" key="3">
    <source>
        <dbReference type="EMBL" id="PWK53092.1"/>
    </source>
</evidence>
<feature type="region of interest" description="Disordered" evidence="2">
    <location>
        <begin position="174"/>
        <end position="220"/>
    </location>
</feature>
<dbReference type="Pfam" id="PF04337">
    <property type="entry name" value="DUF480"/>
    <property type="match status" value="1"/>
</dbReference>
<dbReference type="PANTHER" id="PTHR38768">
    <property type="entry name" value="UPF0502 PROTEIN YCEH"/>
    <property type="match status" value="1"/>
</dbReference>
<dbReference type="PANTHER" id="PTHR38768:SF1">
    <property type="entry name" value="UPF0502 PROTEIN YCEH"/>
    <property type="match status" value="1"/>
</dbReference>
<accession>A0A316FXL9</accession>
<dbReference type="Gene3D" id="1.10.10.10">
    <property type="entry name" value="Winged helix-like DNA-binding domain superfamily/Winged helix DNA-binding domain"/>
    <property type="match status" value="2"/>
</dbReference>
<dbReference type="RefSeq" id="WP_109763062.1">
    <property type="nucleotide sequence ID" value="NZ_QGGU01000004.1"/>
</dbReference>
<organism evidence="3 4">
    <name type="scientific">Pleionea mediterranea</name>
    <dbReference type="NCBI Taxonomy" id="523701"/>
    <lineage>
        <taxon>Bacteria</taxon>
        <taxon>Pseudomonadati</taxon>
        <taxon>Pseudomonadota</taxon>
        <taxon>Gammaproteobacteria</taxon>
        <taxon>Oceanospirillales</taxon>
        <taxon>Pleioneaceae</taxon>
        <taxon>Pleionea</taxon>
    </lineage>
</organism>
<evidence type="ECO:0000256" key="1">
    <source>
        <dbReference type="HAMAP-Rule" id="MF_01584"/>
    </source>
</evidence>
<dbReference type="HAMAP" id="MF_01584">
    <property type="entry name" value="UPF0502"/>
    <property type="match status" value="1"/>
</dbReference>
<evidence type="ECO:0000256" key="2">
    <source>
        <dbReference type="SAM" id="MobiDB-lite"/>
    </source>
</evidence>
<dbReference type="InterPro" id="IPR036388">
    <property type="entry name" value="WH-like_DNA-bd_sf"/>
</dbReference>
<evidence type="ECO:0000313" key="4">
    <source>
        <dbReference type="Proteomes" id="UP000245790"/>
    </source>
</evidence>
<sequence length="245" mass="28132">MAYDNLNDEQLRVIGCLLEKEVTTPDHYPLSINALTNACNQKSNRDPVVNYSEQQVQQVINQLELRHLVSSTSGFGSRVTKYKHRFCNTELGDFRLNNKEKAIICVLFLRGAQTPGELRSRTQRLCEFATVQDVEQTLMAMASRDKPLVVQCERQAGKRESRWLHLLGVESERSEIGEQGFSDQKSHEQDSNAPQPIKQMSDEQMHSANSNSHLNTEAHMVKLEQRIEQLEQQVQRLAEQLRELQ</sequence>
<protein>
    <submittedName>
        <fullName evidence="3">Uncharacterized protein</fullName>
    </submittedName>
</protein>
<reference evidence="3 4" key="1">
    <citation type="submission" date="2018-05" db="EMBL/GenBank/DDBJ databases">
        <title>Genomic Encyclopedia of Type Strains, Phase IV (KMG-IV): sequencing the most valuable type-strain genomes for metagenomic binning, comparative biology and taxonomic classification.</title>
        <authorList>
            <person name="Goeker M."/>
        </authorList>
    </citation>
    <scope>NUCLEOTIDE SEQUENCE [LARGE SCALE GENOMIC DNA]</scope>
    <source>
        <strain evidence="3 4">DSM 25350</strain>
    </source>
</reference>
<keyword evidence="4" id="KW-1185">Reference proteome</keyword>
<dbReference type="InterPro" id="IPR036390">
    <property type="entry name" value="WH_DNA-bd_sf"/>
</dbReference>
<feature type="compositionally biased region" description="Polar residues" evidence="2">
    <location>
        <begin position="206"/>
        <end position="215"/>
    </location>
</feature>
<dbReference type="Proteomes" id="UP000245790">
    <property type="component" value="Unassembled WGS sequence"/>
</dbReference>
<proteinExistence type="inferred from homology"/>
<dbReference type="AlphaFoldDB" id="A0A316FXL9"/>
<dbReference type="InterPro" id="IPR007432">
    <property type="entry name" value="DUF480"/>
</dbReference>
<dbReference type="SUPFAM" id="SSF46785">
    <property type="entry name" value="Winged helix' DNA-binding domain"/>
    <property type="match status" value="2"/>
</dbReference>
<dbReference type="EMBL" id="QGGU01000004">
    <property type="protein sequence ID" value="PWK53092.1"/>
    <property type="molecule type" value="Genomic_DNA"/>
</dbReference>
<gene>
    <name evidence="3" type="ORF">C8D97_104310</name>
</gene>
<comment type="caution">
    <text evidence="3">The sequence shown here is derived from an EMBL/GenBank/DDBJ whole genome shotgun (WGS) entry which is preliminary data.</text>
</comment>
<dbReference type="OrthoDB" id="9784785at2"/>